<comment type="caution">
    <text evidence="1">The sequence shown here is derived from an EMBL/GenBank/DDBJ whole genome shotgun (WGS) entry which is preliminary data.</text>
</comment>
<proteinExistence type="predicted"/>
<evidence type="ECO:0000313" key="2">
    <source>
        <dbReference type="Proteomes" id="UP001362999"/>
    </source>
</evidence>
<gene>
    <name evidence="1" type="ORF">R3P38DRAFT_2806652</name>
</gene>
<dbReference type="EMBL" id="JAWWNJ010000139">
    <property type="protein sequence ID" value="KAK6984286.1"/>
    <property type="molecule type" value="Genomic_DNA"/>
</dbReference>
<reference evidence="1 2" key="1">
    <citation type="journal article" date="2024" name="J Genomics">
        <title>Draft genome sequencing and assembly of Favolaschia claudopus CIRM-BRFM 2984 isolated from oak limbs.</title>
        <authorList>
            <person name="Navarro D."/>
            <person name="Drula E."/>
            <person name="Chaduli D."/>
            <person name="Cazenave R."/>
            <person name="Ahrendt S."/>
            <person name="Wang J."/>
            <person name="Lipzen A."/>
            <person name="Daum C."/>
            <person name="Barry K."/>
            <person name="Grigoriev I.V."/>
            <person name="Favel A."/>
            <person name="Rosso M.N."/>
            <person name="Martin F."/>
        </authorList>
    </citation>
    <scope>NUCLEOTIDE SEQUENCE [LARGE SCALE GENOMIC DNA]</scope>
    <source>
        <strain evidence="1 2">CIRM-BRFM 2984</strain>
    </source>
</reference>
<organism evidence="1 2">
    <name type="scientific">Favolaschia claudopus</name>
    <dbReference type="NCBI Taxonomy" id="2862362"/>
    <lineage>
        <taxon>Eukaryota</taxon>
        <taxon>Fungi</taxon>
        <taxon>Dikarya</taxon>
        <taxon>Basidiomycota</taxon>
        <taxon>Agaricomycotina</taxon>
        <taxon>Agaricomycetes</taxon>
        <taxon>Agaricomycetidae</taxon>
        <taxon>Agaricales</taxon>
        <taxon>Marasmiineae</taxon>
        <taxon>Mycenaceae</taxon>
        <taxon>Favolaschia</taxon>
    </lineage>
</organism>
<sequence length="204" mass="23498">MFPATGWAVLWSNGKRRVNWRKSTEINLRSVQKAGQLQKVELLIKRKDVLKRDRSVTFAEILMAADTEYCPDWPFLPLSARPRVGMPLKKLRNLANLNRHSPNAFSNTTKTLKRKWKAANGKENGVLGGPRRLKKRVASRKTRLPRMSAPTRRFMDAYHRGLDGKWAAWAGKKYHGHRVLPESLMIELEAAMPRRRPTGRQQHG</sequence>
<accession>A0AAV9ZJ41</accession>
<evidence type="ECO:0000313" key="1">
    <source>
        <dbReference type="EMBL" id="KAK6984286.1"/>
    </source>
</evidence>
<protein>
    <submittedName>
        <fullName evidence="1">Uncharacterized protein</fullName>
    </submittedName>
</protein>
<dbReference type="Proteomes" id="UP001362999">
    <property type="component" value="Unassembled WGS sequence"/>
</dbReference>
<keyword evidence="2" id="KW-1185">Reference proteome</keyword>
<dbReference type="AlphaFoldDB" id="A0AAV9ZJ41"/>
<name>A0AAV9ZJ41_9AGAR</name>